<gene>
    <name evidence="2" type="ORF">BO94DRAFT_227155</name>
</gene>
<protein>
    <submittedName>
        <fullName evidence="2">Uncharacterized protein</fullName>
    </submittedName>
</protein>
<evidence type="ECO:0000313" key="2">
    <source>
        <dbReference type="EMBL" id="PWY74469.1"/>
    </source>
</evidence>
<dbReference type="Proteomes" id="UP000246702">
    <property type="component" value="Unassembled WGS sequence"/>
</dbReference>
<organism evidence="2 3">
    <name type="scientific">Aspergillus sclerotioniger CBS 115572</name>
    <dbReference type="NCBI Taxonomy" id="1450535"/>
    <lineage>
        <taxon>Eukaryota</taxon>
        <taxon>Fungi</taxon>
        <taxon>Dikarya</taxon>
        <taxon>Ascomycota</taxon>
        <taxon>Pezizomycotina</taxon>
        <taxon>Eurotiomycetes</taxon>
        <taxon>Eurotiomycetidae</taxon>
        <taxon>Eurotiales</taxon>
        <taxon>Aspergillaceae</taxon>
        <taxon>Aspergillus</taxon>
        <taxon>Aspergillus subgen. Circumdati</taxon>
    </lineage>
</organism>
<proteinExistence type="predicted"/>
<sequence>MGFHVAPHVLSGTPTGQAMMRQKQPVSPVSVIWPHSGGLAIGGMRLVRSQEPIPMPVMQDINIKPPSSLMVP</sequence>
<feature type="region of interest" description="Disordered" evidence="1">
    <location>
        <begin position="1"/>
        <end position="21"/>
    </location>
</feature>
<accession>A0A317VLM3</accession>
<dbReference type="EMBL" id="MSFK01000030">
    <property type="protein sequence ID" value="PWY74469.1"/>
    <property type="molecule type" value="Genomic_DNA"/>
</dbReference>
<comment type="caution">
    <text evidence="2">The sequence shown here is derived from an EMBL/GenBank/DDBJ whole genome shotgun (WGS) entry which is preliminary data.</text>
</comment>
<name>A0A317VLM3_9EURO</name>
<dbReference type="AlphaFoldDB" id="A0A317VLM3"/>
<evidence type="ECO:0000256" key="1">
    <source>
        <dbReference type="SAM" id="MobiDB-lite"/>
    </source>
</evidence>
<reference evidence="2 3" key="1">
    <citation type="submission" date="2016-12" db="EMBL/GenBank/DDBJ databases">
        <title>The genomes of Aspergillus section Nigri reveals drivers in fungal speciation.</title>
        <authorList>
            <consortium name="DOE Joint Genome Institute"/>
            <person name="Vesth T.C."/>
            <person name="Nybo J."/>
            <person name="Theobald S."/>
            <person name="Brandl J."/>
            <person name="Frisvad J.C."/>
            <person name="Nielsen K.F."/>
            <person name="Lyhne E.K."/>
            <person name="Kogle M.E."/>
            <person name="Kuo A."/>
            <person name="Riley R."/>
            <person name="Clum A."/>
            <person name="Nolan M."/>
            <person name="Lipzen A."/>
            <person name="Salamov A."/>
            <person name="Henrissat B."/>
            <person name="Wiebenga A."/>
            <person name="De Vries R.P."/>
            <person name="Grigoriev I.V."/>
            <person name="Mortensen U.H."/>
            <person name="Andersen M.R."/>
            <person name="Baker S.E."/>
        </authorList>
    </citation>
    <scope>NUCLEOTIDE SEQUENCE [LARGE SCALE GENOMIC DNA]</scope>
    <source>
        <strain evidence="2 3">CBS 115572</strain>
    </source>
</reference>
<dbReference type="RefSeq" id="XP_025463662.1">
    <property type="nucleotide sequence ID" value="XM_025606273.1"/>
</dbReference>
<dbReference type="GeneID" id="37108416"/>
<evidence type="ECO:0000313" key="3">
    <source>
        <dbReference type="Proteomes" id="UP000246702"/>
    </source>
</evidence>
<keyword evidence="3" id="KW-1185">Reference proteome</keyword>